<dbReference type="OrthoDB" id="8716700at2"/>
<dbReference type="SUPFAM" id="SSF53187">
    <property type="entry name" value="Zn-dependent exopeptidases"/>
    <property type="match status" value="1"/>
</dbReference>
<organism evidence="1 2">
    <name type="scientific">Biostraticola tofi</name>
    <dbReference type="NCBI Taxonomy" id="466109"/>
    <lineage>
        <taxon>Bacteria</taxon>
        <taxon>Pseudomonadati</taxon>
        <taxon>Pseudomonadota</taxon>
        <taxon>Gammaproteobacteria</taxon>
        <taxon>Enterobacterales</taxon>
        <taxon>Bruguierivoracaceae</taxon>
        <taxon>Biostraticola</taxon>
    </lineage>
</organism>
<dbReference type="InterPro" id="IPR010247">
    <property type="entry name" value="HutG_amidohyd"/>
</dbReference>
<dbReference type="Gene3D" id="3.40.630.40">
    <property type="entry name" value="Zn-dependent exopeptidases"/>
    <property type="match status" value="1"/>
</dbReference>
<keyword evidence="2" id="KW-1185">Reference proteome</keyword>
<reference evidence="1 2" key="1">
    <citation type="submission" date="2019-03" db="EMBL/GenBank/DDBJ databases">
        <title>Genomic Encyclopedia of Type Strains, Phase IV (KMG-IV): sequencing the most valuable type-strain genomes for metagenomic binning, comparative biology and taxonomic classification.</title>
        <authorList>
            <person name="Goeker M."/>
        </authorList>
    </citation>
    <scope>NUCLEOTIDE SEQUENCE [LARGE SCALE GENOMIC DNA]</scope>
    <source>
        <strain evidence="1 2">DSM 19580</strain>
    </source>
</reference>
<sequence>MHTPAPFIFHQGTAPLFITMPHTGTWVPDDIKQRFTPEAQGVPDTDWHIEKLYAFAKALGASWLEATCSRYVVDLNRPPNGASLYPGQATTGLCPDSRFDGGPVYLPGGAPDTLEIEQRRSRYWQPWHDQLHAELQRMRAAFPRVVLWDCHSIRSVLPQFFDGVLPTFNIGTNKGQSCAPALQQRVADIAHQAAAFTMVENGRYTGGYITRHYSRPAEEIHTLQMELTQCSYMDEAPPWDWRPEKAQPLQAELESMLLSVLEFARLVR</sequence>
<dbReference type="Proteomes" id="UP000295719">
    <property type="component" value="Unassembled WGS sequence"/>
</dbReference>
<evidence type="ECO:0000313" key="1">
    <source>
        <dbReference type="EMBL" id="TCV96716.1"/>
    </source>
</evidence>
<gene>
    <name evidence="1" type="ORF">EDC52_104156</name>
</gene>
<dbReference type="InterPro" id="IPR007709">
    <property type="entry name" value="N-FG_amidohydro"/>
</dbReference>
<dbReference type="AlphaFoldDB" id="A0A4R3YW49"/>
<dbReference type="RefSeq" id="WP_131865298.1">
    <property type="nucleotide sequence ID" value="NZ_SMCR01000004.1"/>
</dbReference>
<proteinExistence type="predicted"/>
<dbReference type="EMBL" id="SMCR01000004">
    <property type="protein sequence ID" value="TCV96716.1"/>
    <property type="molecule type" value="Genomic_DNA"/>
</dbReference>
<accession>A0A4R3YW49</accession>
<protein>
    <submittedName>
        <fullName evidence="1">N-formylglutamate deformylase</fullName>
    </submittedName>
</protein>
<evidence type="ECO:0000313" key="2">
    <source>
        <dbReference type="Proteomes" id="UP000295719"/>
    </source>
</evidence>
<comment type="caution">
    <text evidence="1">The sequence shown here is derived from an EMBL/GenBank/DDBJ whole genome shotgun (WGS) entry which is preliminary data.</text>
</comment>
<dbReference type="Pfam" id="PF05013">
    <property type="entry name" value="FGase"/>
    <property type="match status" value="1"/>
</dbReference>
<dbReference type="NCBIfam" id="TIGR02017">
    <property type="entry name" value="hutG_amidohyd"/>
    <property type="match status" value="1"/>
</dbReference>
<name>A0A4R3YW49_9GAMM</name>